<feature type="non-terminal residue" evidence="3">
    <location>
        <position position="182"/>
    </location>
</feature>
<evidence type="ECO:0000313" key="3">
    <source>
        <dbReference type="EMBL" id="PIX70644.1"/>
    </source>
</evidence>
<organism evidence="3 4">
    <name type="scientific">Candidatus Roizmanbacteria bacterium CG_4_10_14_3_um_filter_33_21</name>
    <dbReference type="NCBI Taxonomy" id="1974830"/>
    <lineage>
        <taxon>Bacteria</taxon>
        <taxon>Candidatus Roizmaniibacteriota</taxon>
    </lineage>
</organism>
<protein>
    <recommendedName>
        <fullName evidence="2">HIT domain-containing protein</fullName>
    </recommendedName>
</protein>
<dbReference type="InterPro" id="IPR011146">
    <property type="entry name" value="HIT-like"/>
</dbReference>
<name>A0A2M7LRG6_9BACT</name>
<evidence type="ECO:0000259" key="2">
    <source>
        <dbReference type="PROSITE" id="PS51084"/>
    </source>
</evidence>
<evidence type="ECO:0000313" key="4">
    <source>
        <dbReference type="Proteomes" id="UP000229708"/>
    </source>
</evidence>
<accession>A0A2M7LRG6</accession>
<dbReference type="EMBL" id="PFJI01000190">
    <property type="protein sequence ID" value="PIX70644.1"/>
    <property type="molecule type" value="Genomic_DNA"/>
</dbReference>
<feature type="short sequence motif" description="Histidine triad motif" evidence="1">
    <location>
        <begin position="96"/>
        <end position="100"/>
    </location>
</feature>
<reference evidence="4" key="1">
    <citation type="submission" date="2017-09" db="EMBL/GenBank/DDBJ databases">
        <title>Depth-based differentiation of microbial function through sediment-hosted aquifers and enrichment of novel symbionts in the deep terrestrial subsurface.</title>
        <authorList>
            <person name="Probst A.J."/>
            <person name="Ladd B."/>
            <person name="Jarett J.K."/>
            <person name="Geller-Mcgrath D.E."/>
            <person name="Sieber C.M.K."/>
            <person name="Emerson J.B."/>
            <person name="Anantharaman K."/>
            <person name="Thomas B.C."/>
            <person name="Malmstrom R."/>
            <person name="Stieglmeier M."/>
            <person name="Klingl A."/>
            <person name="Woyke T."/>
            <person name="Ryan C.M."/>
            <person name="Banfield J.F."/>
        </authorList>
    </citation>
    <scope>NUCLEOTIDE SEQUENCE [LARGE SCALE GENOMIC DNA]</scope>
</reference>
<sequence>MGFFVMDIFCKAKQKLTESIIEETSNFLILHDGFPLLKSHLLVIPKKHYRCFFEIDSSLNNELKSIKQKIYKFYQRIYNLPTVIFEHGIVGQTVLHAHLHFLPTKISLYKYLIKDFLPVKKTKVPYIYYKENMKETFFSPLKKIEDGYLHKLYAKILTRPKEQSRTANFQKWCYEVKKEWIF</sequence>
<proteinExistence type="predicted"/>
<dbReference type="InterPro" id="IPR036265">
    <property type="entry name" value="HIT-like_sf"/>
</dbReference>
<dbReference type="Gene3D" id="3.30.428.10">
    <property type="entry name" value="HIT-like"/>
    <property type="match status" value="1"/>
</dbReference>
<gene>
    <name evidence="3" type="ORF">COZ39_04385</name>
</gene>
<dbReference type="Proteomes" id="UP000229708">
    <property type="component" value="Unassembled WGS sequence"/>
</dbReference>
<dbReference type="Pfam" id="PF01230">
    <property type="entry name" value="HIT"/>
    <property type="match status" value="1"/>
</dbReference>
<evidence type="ECO:0000256" key="1">
    <source>
        <dbReference type="PROSITE-ProRule" id="PRU00464"/>
    </source>
</evidence>
<dbReference type="GO" id="GO:0003824">
    <property type="term" value="F:catalytic activity"/>
    <property type="evidence" value="ECO:0007669"/>
    <property type="project" value="InterPro"/>
</dbReference>
<feature type="domain" description="HIT" evidence="2">
    <location>
        <begin position="8"/>
        <end position="111"/>
    </location>
</feature>
<dbReference type="AlphaFoldDB" id="A0A2M7LRG6"/>
<comment type="caution">
    <text evidence="3">The sequence shown here is derived from an EMBL/GenBank/DDBJ whole genome shotgun (WGS) entry which is preliminary data.</text>
</comment>
<dbReference type="SUPFAM" id="SSF54197">
    <property type="entry name" value="HIT-like"/>
    <property type="match status" value="1"/>
</dbReference>
<dbReference type="PROSITE" id="PS51084">
    <property type="entry name" value="HIT_2"/>
    <property type="match status" value="1"/>
</dbReference>